<comment type="caution">
    <text evidence="1">The sequence shown here is derived from an EMBL/GenBank/DDBJ whole genome shotgun (WGS) entry which is preliminary data.</text>
</comment>
<dbReference type="AlphaFoldDB" id="A0AAW2Y6A9"/>
<dbReference type="EMBL" id="JACGWN010000001">
    <property type="protein sequence ID" value="KAL0461315.1"/>
    <property type="molecule type" value="Genomic_DNA"/>
</dbReference>
<organism evidence="1">
    <name type="scientific">Sesamum latifolium</name>
    <dbReference type="NCBI Taxonomy" id="2727402"/>
    <lineage>
        <taxon>Eukaryota</taxon>
        <taxon>Viridiplantae</taxon>
        <taxon>Streptophyta</taxon>
        <taxon>Embryophyta</taxon>
        <taxon>Tracheophyta</taxon>
        <taxon>Spermatophyta</taxon>
        <taxon>Magnoliopsida</taxon>
        <taxon>eudicotyledons</taxon>
        <taxon>Gunneridae</taxon>
        <taxon>Pentapetalae</taxon>
        <taxon>asterids</taxon>
        <taxon>lamiids</taxon>
        <taxon>Lamiales</taxon>
        <taxon>Pedaliaceae</taxon>
        <taxon>Sesamum</taxon>
    </lineage>
</organism>
<reference evidence="1" key="2">
    <citation type="journal article" date="2024" name="Plant">
        <title>Genomic evolution and insights into agronomic trait innovations of Sesamum species.</title>
        <authorList>
            <person name="Miao H."/>
            <person name="Wang L."/>
            <person name="Qu L."/>
            <person name="Liu H."/>
            <person name="Sun Y."/>
            <person name="Le M."/>
            <person name="Wang Q."/>
            <person name="Wei S."/>
            <person name="Zheng Y."/>
            <person name="Lin W."/>
            <person name="Duan Y."/>
            <person name="Cao H."/>
            <person name="Xiong S."/>
            <person name="Wang X."/>
            <person name="Wei L."/>
            <person name="Li C."/>
            <person name="Ma Q."/>
            <person name="Ju M."/>
            <person name="Zhao R."/>
            <person name="Li G."/>
            <person name="Mu C."/>
            <person name="Tian Q."/>
            <person name="Mei H."/>
            <person name="Zhang T."/>
            <person name="Gao T."/>
            <person name="Zhang H."/>
        </authorList>
    </citation>
    <scope>NUCLEOTIDE SEQUENCE</scope>
    <source>
        <strain evidence="1">KEN1</strain>
    </source>
</reference>
<dbReference type="InterPro" id="IPR043502">
    <property type="entry name" value="DNA/RNA_pol_sf"/>
</dbReference>
<evidence type="ECO:0000313" key="1">
    <source>
        <dbReference type="EMBL" id="KAL0461315.1"/>
    </source>
</evidence>
<dbReference type="SUPFAM" id="SSF56672">
    <property type="entry name" value="DNA/RNA polymerases"/>
    <property type="match status" value="1"/>
</dbReference>
<gene>
    <name evidence="1" type="ORF">Slati_0019100</name>
</gene>
<name>A0AAW2Y6A9_9LAMI</name>
<dbReference type="PANTHER" id="PTHR11439:SF465">
    <property type="entry name" value="REVERSE TRANSCRIPTASE TY1_COPIA-TYPE DOMAIN-CONTAINING PROTEIN"/>
    <property type="match status" value="1"/>
</dbReference>
<reference evidence="1" key="1">
    <citation type="submission" date="2020-06" db="EMBL/GenBank/DDBJ databases">
        <authorList>
            <person name="Li T."/>
            <person name="Hu X."/>
            <person name="Zhang T."/>
            <person name="Song X."/>
            <person name="Zhang H."/>
            <person name="Dai N."/>
            <person name="Sheng W."/>
            <person name="Hou X."/>
            <person name="Wei L."/>
        </authorList>
    </citation>
    <scope>NUCLEOTIDE SEQUENCE</scope>
    <source>
        <strain evidence="1">KEN1</strain>
        <tissue evidence="1">Leaf</tissue>
    </source>
</reference>
<dbReference type="PANTHER" id="PTHR11439">
    <property type="entry name" value="GAG-POL-RELATED RETROTRANSPOSON"/>
    <property type="match status" value="1"/>
</dbReference>
<dbReference type="CDD" id="cd09272">
    <property type="entry name" value="RNase_HI_RT_Ty1"/>
    <property type="match status" value="1"/>
</dbReference>
<proteinExistence type="predicted"/>
<protein>
    <submittedName>
        <fullName evidence="1">Secreted RxLR effector protein</fullName>
    </submittedName>
</protein>
<sequence length="159" mass="17849">MDMGLAQAKSATTPLPIGVKFTTEAGSALSNPNSHRRLVGRILYLGFTRQDIAHVAQQLSQFMQHPCKQYWDAAHHLLRYLKGTPNKGLFFPAGVLSTLRAYCHADWAFLHQYRTSLIGFCIFLGPLLISWKTKKQHTVSISTAEAEYHSMGSTTWELV</sequence>
<accession>A0AAW2Y6A9</accession>